<dbReference type="GO" id="GO:0050660">
    <property type="term" value="F:flavin adenine dinucleotide binding"/>
    <property type="evidence" value="ECO:0007669"/>
    <property type="project" value="InterPro"/>
</dbReference>
<dbReference type="InterPro" id="IPR035587">
    <property type="entry name" value="DUS-like_FMN-bd"/>
</dbReference>
<evidence type="ECO:0000256" key="8">
    <source>
        <dbReference type="ARBA" id="ARBA00048342"/>
    </source>
</evidence>
<dbReference type="KEGG" id="cdu:CD36_23970"/>
<dbReference type="VEuPathDB" id="FungiDB:CD36_23970"/>
<proteinExistence type="predicted"/>
<dbReference type="EC" id="1.-.-.-" evidence="14"/>
<dbReference type="GeneID" id="8046405"/>
<keyword evidence="10" id="KW-0175">Coiled coil</keyword>
<dbReference type="CDD" id="cd02801">
    <property type="entry name" value="DUS_like_FMN"/>
    <property type="match status" value="1"/>
</dbReference>
<feature type="coiled-coil region" evidence="10">
    <location>
        <begin position="318"/>
        <end position="346"/>
    </location>
</feature>
<dbReference type="PANTHER" id="PTHR45936:SF1">
    <property type="entry name" value="TRNA-DIHYDROURIDINE(20) SYNTHASE [NAD(P)+]-LIKE"/>
    <property type="match status" value="1"/>
</dbReference>
<gene>
    <name evidence="13" type="ordered locus">Cd36_23970</name>
    <name evidence="14" type="ORF">CD36_23970</name>
</gene>
<keyword evidence="7" id="KW-0520">NAD</keyword>
<dbReference type="PROSITE" id="PS01136">
    <property type="entry name" value="UPF0034"/>
    <property type="match status" value="1"/>
</dbReference>
<dbReference type="Proteomes" id="UP000002605">
    <property type="component" value="Chromosome 2"/>
</dbReference>
<evidence type="ECO:0000313" key="15">
    <source>
        <dbReference type="Proteomes" id="UP000002605"/>
    </source>
</evidence>
<dbReference type="GO" id="GO:0106414">
    <property type="term" value="F:mRNA dihydrouridine synthase activity"/>
    <property type="evidence" value="ECO:0007669"/>
    <property type="project" value="RHEA"/>
</dbReference>
<evidence type="ECO:0000256" key="9">
    <source>
        <dbReference type="ARBA" id="ARBA00049447"/>
    </source>
</evidence>
<dbReference type="Pfam" id="PF01207">
    <property type="entry name" value="Dus"/>
    <property type="match status" value="1"/>
</dbReference>
<dbReference type="InterPro" id="IPR052582">
    <property type="entry name" value="tRNA-DUS-like"/>
</dbReference>
<keyword evidence="5" id="KW-0819">tRNA processing</keyword>
<evidence type="ECO:0000256" key="7">
    <source>
        <dbReference type="ARBA" id="ARBA00023027"/>
    </source>
</evidence>
<evidence type="ECO:0000256" key="3">
    <source>
        <dbReference type="ARBA" id="ARBA00022643"/>
    </source>
</evidence>
<evidence type="ECO:0000256" key="5">
    <source>
        <dbReference type="ARBA" id="ARBA00022694"/>
    </source>
</evidence>
<dbReference type="OrthoDB" id="10262250at2759"/>
<feature type="domain" description="DUS-like FMN-binding" evidence="12">
    <location>
        <begin position="12"/>
        <end position="342"/>
    </location>
</feature>
<accession>B9WCQ4</accession>
<evidence type="ECO:0000256" key="6">
    <source>
        <dbReference type="ARBA" id="ARBA00023002"/>
    </source>
</evidence>
<dbReference type="GO" id="GO:0006397">
    <property type="term" value="P:mRNA processing"/>
    <property type="evidence" value="ECO:0007669"/>
    <property type="project" value="UniProtKB-KW"/>
</dbReference>
<keyword evidence="4" id="KW-0507">mRNA processing</keyword>
<dbReference type="SUPFAM" id="SSF51395">
    <property type="entry name" value="FMN-linked oxidoreductases"/>
    <property type="match status" value="1"/>
</dbReference>
<dbReference type="AlphaFoldDB" id="B9WCQ4"/>
<name>B9WCQ4_CANDC</name>
<evidence type="ECO:0000256" key="4">
    <source>
        <dbReference type="ARBA" id="ARBA00022664"/>
    </source>
</evidence>
<sequence length="451" mass="52606">MIEYANKVCLAPMVRSGELPIRLLSLKYGCDLLWTPELVDKKILQSTRIINQELNTIDYIVSNHQQSDKKTVIFRKHPDETGKLILQLGSSDPQLAVEAANKVIDDVDGIDLNCGCPKNFSTHSGMGAELLKTPDKLCCILINLVEKIGIPKKKSISCKIRLFNNYYQSKNLIEKILQTGISNLTIHCRTPIMRNRQDPIWNFLPKLIPIIENSQVNLIINGNMQNVNDLKNLQMALNDNEKKLSIMIAEAAEANPSIFNQFPKPQYLIIKELFEICQKYYENFSATKFLMLNMIPGKSKYFQKISQTKNFHQMDNILNEIFQEYEEILQQQQQQKQQKQQKQQQQPIKGLDKIFTIMNRDCQKSNFFNLEQFHNHINKRGEYMTKFFHEWKDKESIMLKDFDDTPTKRPLVMNDNINISKRQKKKKKTNNQQLQQQQQTLPLKENPIKVT</sequence>
<feature type="compositionally biased region" description="Low complexity" evidence="11">
    <location>
        <begin position="430"/>
        <end position="441"/>
    </location>
</feature>
<reference evidence="14 15" key="1">
    <citation type="journal article" date="2009" name="Genome Res.">
        <title>Comparative genomics of the fungal pathogens Candida dubliniensis and Candida albicans.</title>
        <authorList>
            <person name="Jackson A.P."/>
            <person name="Gamble J.A."/>
            <person name="Yeomans T."/>
            <person name="Moran G.P."/>
            <person name="Saunders D."/>
            <person name="Harris D."/>
            <person name="Aslett M."/>
            <person name="Barrell J.F."/>
            <person name="Butler G."/>
            <person name="Citiulo F."/>
            <person name="Coleman D.C."/>
            <person name="de Groot P.W.J."/>
            <person name="Goodwin T.J."/>
            <person name="Quail M.A."/>
            <person name="McQuillan J."/>
            <person name="Munro C.A."/>
            <person name="Pain A."/>
            <person name="Poulter R.T."/>
            <person name="Rajandream M.A."/>
            <person name="Renauld H."/>
            <person name="Spiering M.J."/>
            <person name="Tivey A."/>
            <person name="Gow N.A.R."/>
            <person name="Barrell B."/>
            <person name="Sullivan D.J."/>
            <person name="Berriman M."/>
        </authorList>
    </citation>
    <scope>NUCLEOTIDE SEQUENCE [LARGE SCALE GENOMIC DNA]</scope>
    <source>
        <strain evidence="15">CD36 / ATCC MYA-646 / CBS 7987 / NCPF 3949 / NRRL Y-17841</strain>
    </source>
</reference>
<keyword evidence="3" id="KW-0288">FMN</keyword>
<comment type="catalytic activity">
    <reaction evidence="8">
        <text>a 5,6-dihydrouridine in mRNA + NAD(+) = a uridine in mRNA + NADH + H(+)</text>
        <dbReference type="Rhea" id="RHEA:69851"/>
        <dbReference type="Rhea" id="RHEA-COMP:14658"/>
        <dbReference type="Rhea" id="RHEA-COMP:17789"/>
        <dbReference type="ChEBI" id="CHEBI:15378"/>
        <dbReference type="ChEBI" id="CHEBI:57540"/>
        <dbReference type="ChEBI" id="CHEBI:57945"/>
        <dbReference type="ChEBI" id="CHEBI:65315"/>
        <dbReference type="ChEBI" id="CHEBI:74443"/>
    </reaction>
    <physiologicalReaction direction="right-to-left" evidence="8">
        <dbReference type="Rhea" id="RHEA:69853"/>
    </physiologicalReaction>
</comment>
<keyword evidence="15" id="KW-1185">Reference proteome</keyword>
<dbReference type="GO" id="GO:0017150">
    <property type="term" value="F:tRNA dihydrouridine synthase activity"/>
    <property type="evidence" value="ECO:0007669"/>
    <property type="project" value="InterPro"/>
</dbReference>
<protein>
    <submittedName>
        <fullName evidence="14">tRNA-dihydrouridine synthase, putative</fullName>
        <ecNumber evidence="14">1.-.-.-</ecNumber>
    </submittedName>
</protein>
<evidence type="ECO:0000256" key="11">
    <source>
        <dbReference type="SAM" id="MobiDB-lite"/>
    </source>
</evidence>
<evidence type="ECO:0000259" key="12">
    <source>
        <dbReference type="Pfam" id="PF01207"/>
    </source>
</evidence>
<keyword evidence="2" id="KW-0285">Flavoprotein</keyword>
<evidence type="ECO:0000256" key="2">
    <source>
        <dbReference type="ARBA" id="ARBA00022630"/>
    </source>
</evidence>
<evidence type="ECO:0000313" key="13">
    <source>
        <dbReference type="CGD" id="CAL0000170669"/>
    </source>
</evidence>
<comment type="cofactor">
    <cofactor evidence="1">
        <name>FMN</name>
        <dbReference type="ChEBI" id="CHEBI:58210"/>
    </cofactor>
</comment>
<evidence type="ECO:0000313" key="14">
    <source>
        <dbReference type="EMBL" id="CAX44177.1"/>
    </source>
</evidence>
<dbReference type="InterPro" id="IPR018517">
    <property type="entry name" value="tRNA_hU_synthase_CS"/>
</dbReference>
<dbReference type="GO" id="GO:0005737">
    <property type="term" value="C:cytoplasm"/>
    <property type="evidence" value="ECO:0007669"/>
    <property type="project" value="TreeGrafter"/>
</dbReference>
<feature type="region of interest" description="Disordered" evidence="11">
    <location>
        <begin position="420"/>
        <end position="451"/>
    </location>
</feature>
<dbReference type="HOGENOM" id="CLU_013299_3_2_1"/>
<comment type="catalytic activity">
    <reaction evidence="9">
        <text>a 5,6-dihydrouridine in mRNA + NADP(+) = a uridine in mRNA + NADPH + H(+)</text>
        <dbReference type="Rhea" id="RHEA:69855"/>
        <dbReference type="Rhea" id="RHEA-COMP:14658"/>
        <dbReference type="Rhea" id="RHEA-COMP:17789"/>
        <dbReference type="ChEBI" id="CHEBI:15378"/>
        <dbReference type="ChEBI" id="CHEBI:57783"/>
        <dbReference type="ChEBI" id="CHEBI:58349"/>
        <dbReference type="ChEBI" id="CHEBI:65315"/>
        <dbReference type="ChEBI" id="CHEBI:74443"/>
    </reaction>
    <physiologicalReaction direction="right-to-left" evidence="9">
        <dbReference type="Rhea" id="RHEA:69857"/>
    </physiologicalReaction>
</comment>
<evidence type="ECO:0000256" key="1">
    <source>
        <dbReference type="ARBA" id="ARBA00001917"/>
    </source>
</evidence>
<dbReference type="InterPro" id="IPR013785">
    <property type="entry name" value="Aldolase_TIM"/>
</dbReference>
<organism evidence="14 15">
    <name type="scientific">Candida dubliniensis (strain CD36 / ATCC MYA-646 / CBS 7987 / NCPF 3949 / NRRL Y-17841)</name>
    <name type="common">Yeast</name>
    <dbReference type="NCBI Taxonomy" id="573826"/>
    <lineage>
        <taxon>Eukaryota</taxon>
        <taxon>Fungi</taxon>
        <taxon>Dikarya</taxon>
        <taxon>Ascomycota</taxon>
        <taxon>Saccharomycotina</taxon>
        <taxon>Pichiomycetes</taxon>
        <taxon>Debaryomycetaceae</taxon>
        <taxon>Candida/Lodderomyces clade</taxon>
        <taxon>Candida</taxon>
    </lineage>
</organism>
<dbReference type="PANTHER" id="PTHR45936">
    <property type="entry name" value="TRNA-DIHYDROURIDINE(20) SYNTHASE [NAD(P)+]-LIKE"/>
    <property type="match status" value="1"/>
</dbReference>
<dbReference type="RefSeq" id="XP_002418871.1">
    <property type="nucleotide sequence ID" value="XM_002418826.1"/>
</dbReference>
<dbReference type="eggNOG" id="KOG2334">
    <property type="taxonomic scope" value="Eukaryota"/>
</dbReference>
<dbReference type="CGD" id="CAL0000170669">
    <property type="gene designation" value="Cd36_23970"/>
</dbReference>
<keyword evidence="6 14" id="KW-0560">Oxidoreductase</keyword>
<dbReference type="EMBL" id="FM992689">
    <property type="protein sequence ID" value="CAX44177.1"/>
    <property type="molecule type" value="Genomic_DNA"/>
</dbReference>
<dbReference type="Gene3D" id="3.20.20.70">
    <property type="entry name" value="Aldolase class I"/>
    <property type="match status" value="1"/>
</dbReference>
<evidence type="ECO:0000256" key="10">
    <source>
        <dbReference type="SAM" id="Coils"/>
    </source>
</evidence>